<dbReference type="Pfam" id="PF20628">
    <property type="entry name" value="Dyp_perox_C"/>
    <property type="match status" value="1"/>
</dbReference>
<dbReference type="GO" id="GO:0005829">
    <property type="term" value="C:cytosol"/>
    <property type="evidence" value="ECO:0007669"/>
    <property type="project" value="TreeGrafter"/>
</dbReference>
<evidence type="ECO:0000256" key="6">
    <source>
        <dbReference type="ARBA" id="ARBA00023002"/>
    </source>
</evidence>
<gene>
    <name evidence="12" type="ORF">M422DRAFT_226547</name>
</gene>
<dbReference type="Pfam" id="PF21105">
    <property type="entry name" value="DyP_N"/>
    <property type="match status" value="1"/>
</dbReference>
<dbReference type="HOGENOM" id="CLU_015125_2_0_1"/>
<evidence type="ECO:0000256" key="1">
    <source>
        <dbReference type="ARBA" id="ARBA00001970"/>
    </source>
</evidence>
<dbReference type="InterPro" id="IPR048328">
    <property type="entry name" value="Dyp_perox_C"/>
</dbReference>
<dbReference type="InterPro" id="IPR011008">
    <property type="entry name" value="Dimeric_a/b-barrel"/>
</dbReference>
<dbReference type="Proteomes" id="UP000054279">
    <property type="component" value="Unassembled WGS sequence"/>
</dbReference>
<evidence type="ECO:0000256" key="2">
    <source>
        <dbReference type="ARBA" id="ARBA00022559"/>
    </source>
</evidence>
<feature type="domain" description="DyP dimeric alpha+beta barrel" evidence="11">
    <location>
        <begin position="16"/>
        <end position="188"/>
    </location>
</feature>
<dbReference type="SUPFAM" id="SSF54909">
    <property type="entry name" value="Dimeric alpha+beta barrel"/>
    <property type="match status" value="1"/>
</dbReference>
<keyword evidence="7" id="KW-0408">Iron</keyword>
<dbReference type="InterPro" id="IPR006314">
    <property type="entry name" value="Dyp_peroxidase"/>
</dbReference>
<feature type="compositionally biased region" description="Low complexity" evidence="9">
    <location>
        <begin position="303"/>
        <end position="315"/>
    </location>
</feature>
<accession>A0A0C9VUZ4</accession>
<evidence type="ECO:0000256" key="3">
    <source>
        <dbReference type="ARBA" id="ARBA00022617"/>
    </source>
</evidence>
<name>A0A0C9VUZ4_SPHS4</name>
<dbReference type="NCBIfam" id="TIGR01413">
    <property type="entry name" value="Dyp_perox_fam"/>
    <property type="match status" value="1"/>
</dbReference>
<dbReference type="PROSITE" id="PS51404">
    <property type="entry name" value="DYP_PEROXIDASE"/>
    <property type="match status" value="1"/>
</dbReference>
<dbReference type="OrthoDB" id="3207336at2759"/>
<evidence type="ECO:0000313" key="13">
    <source>
        <dbReference type="Proteomes" id="UP000054279"/>
    </source>
</evidence>
<dbReference type="AlphaFoldDB" id="A0A0C9VUZ4"/>
<dbReference type="GO" id="GO:0004601">
    <property type="term" value="F:peroxidase activity"/>
    <property type="evidence" value="ECO:0007669"/>
    <property type="project" value="UniProtKB-KW"/>
</dbReference>
<keyword evidence="13" id="KW-1185">Reference proteome</keyword>
<dbReference type="PANTHER" id="PTHR30521:SF4">
    <property type="entry name" value="DEFERROCHELATASE"/>
    <property type="match status" value="1"/>
</dbReference>
<sequence length="471" mass="50485">MATPAPAPTPALNLDNIQGDVLEGFPKRFESFLFFQITNATLFRQKLKAVIPFITNTTKVLADTKAINEHKNNGGKGLLKLSHANIAFSAKGLKALGIADQLGDSFFTNGQLADASATFANGGIEDPGKVTGTTIDPAWDPLFKQEIHAVFIVAGESQLTINAELVTLTTLLLGSIKVLGTETGNVRPGNEAGHEPFGFNDGLSNPPVIGFRAPNTGEIPTKPGVILLGEDGDSVTRQAPWAKDSSFFVFRKLEQRVPEFNLFLKQNALKGPGLTADQGSELLGARLVGRWKSGAPIDRDPLADNPADAADPNKVNDFDYSDDPTEIRCPFAAHLRKMNPRNGAIPGLAGVQVRRIIRQGIPYGPEVTFDEASSGVTKHSRGLLFVCYQSNLSLGFHFLQRTWANNPNFPNATNGFDPIIGQAGNNPRTTSGTDPNNLTGQLNLPQLFVVPKGGEYFVSPSISALKTTFAA</sequence>
<evidence type="ECO:0000256" key="7">
    <source>
        <dbReference type="ARBA" id="ARBA00023004"/>
    </source>
</evidence>
<evidence type="ECO:0008006" key="14">
    <source>
        <dbReference type="Google" id="ProtNLM"/>
    </source>
</evidence>
<keyword evidence="6" id="KW-0560">Oxidoreductase</keyword>
<evidence type="ECO:0000256" key="4">
    <source>
        <dbReference type="ARBA" id="ARBA00022723"/>
    </source>
</evidence>
<dbReference type="EMBL" id="KN837105">
    <property type="protein sequence ID" value="KIJ46849.1"/>
    <property type="molecule type" value="Genomic_DNA"/>
</dbReference>
<dbReference type="PANTHER" id="PTHR30521">
    <property type="entry name" value="DEFERROCHELATASE/PEROXIDASE"/>
    <property type="match status" value="1"/>
</dbReference>
<dbReference type="GO" id="GO:0020037">
    <property type="term" value="F:heme binding"/>
    <property type="evidence" value="ECO:0007669"/>
    <property type="project" value="InterPro"/>
</dbReference>
<comment type="cofactor">
    <cofactor evidence="1">
        <name>heme b</name>
        <dbReference type="ChEBI" id="CHEBI:60344"/>
    </cofactor>
</comment>
<proteinExistence type="inferred from homology"/>
<evidence type="ECO:0000256" key="8">
    <source>
        <dbReference type="ARBA" id="ARBA00025737"/>
    </source>
</evidence>
<dbReference type="GO" id="GO:0046872">
    <property type="term" value="F:metal ion binding"/>
    <property type="evidence" value="ECO:0007669"/>
    <property type="project" value="UniProtKB-KW"/>
</dbReference>
<dbReference type="InterPro" id="IPR049509">
    <property type="entry name" value="DyP_N"/>
</dbReference>
<keyword evidence="3" id="KW-0349">Heme</keyword>
<evidence type="ECO:0000313" key="12">
    <source>
        <dbReference type="EMBL" id="KIJ46849.1"/>
    </source>
</evidence>
<evidence type="ECO:0000256" key="9">
    <source>
        <dbReference type="SAM" id="MobiDB-lite"/>
    </source>
</evidence>
<comment type="similarity">
    <text evidence="8">Belongs to the DyP-type peroxidase family.</text>
</comment>
<feature type="region of interest" description="Disordered" evidence="9">
    <location>
        <begin position="297"/>
        <end position="319"/>
    </location>
</feature>
<keyword evidence="2" id="KW-0575">Peroxidase</keyword>
<protein>
    <recommendedName>
        <fullName evidence="14">Peroxidase</fullName>
    </recommendedName>
</protein>
<feature type="domain" description="Dyp-type peroxidase C-terminal" evidence="10">
    <location>
        <begin position="240"/>
        <end position="404"/>
    </location>
</feature>
<organism evidence="12 13">
    <name type="scientific">Sphaerobolus stellatus (strain SS14)</name>
    <dbReference type="NCBI Taxonomy" id="990650"/>
    <lineage>
        <taxon>Eukaryota</taxon>
        <taxon>Fungi</taxon>
        <taxon>Dikarya</taxon>
        <taxon>Basidiomycota</taxon>
        <taxon>Agaricomycotina</taxon>
        <taxon>Agaricomycetes</taxon>
        <taxon>Phallomycetidae</taxon>
        <taxon>Geastrales</taxon>
        <taxon>Sphaerobolaceae</taxon>
        <taxon>Sphaerobolus</taxon>
    </lineage>
</organism>
<evidence type="ECO:0000256" key="5">
    <source>
        <dbReference type="ARBA" id="ARBA00022729"/>
    </source>
</evidence>
<keyword evidence="4" id="KW-0479">Metal-binding</keyword>
<keyword evidence="5" id="KW-0732">Signal</keyword>
<evidence type="ECO:0000259" key="11">
    <source>
        <dbReference type="Pfam" id="PF21105"/>
    </source>
</evidence>
<reference evidence="12 13" key="1">
    <citation type="submission" date="2014-06" db="EMBL/GenBank/DDBJ databases">
        <title>Evolutionary Origins and Diversification of the Mycorrhizal Mutualists.</title>
        <authorList>
            <consortium name="DOE Joint Genome Institute"/>
            <consortium name="Mycorrhizal Genomics Consortium"/>
            <person name="Kohler A."/>
            <person name="Kuo A."/>
            <person name="Nagy L.G."/>
            <person name="Floudas D."/>
            <person name="Copeland A."/>
            <person name="Barry K.W."/>
            <person name="Cichocki N."/>
            <person name="Veneault-Fourrey C."/>
            <person name="LaButti K."/>
            <person name="Lindquist E.A."/>
            <person name="Lipzen A."/>
            <person name="Lundell T."/>
            <person name="Morin E."/>
            <person name="Murat C."/>
            <person name="Riley R."/>
            <person name="Ohm R."/>
            <person name="Sun H."/>
            <person name="Tunlid A."/>
            <person name="Henrissat B."/>
            <person name="Grigoriev I.V."/>
            <person name="Hibbett D.S."/>
            <person name="Martin F."/>
        </authorList>
    </citation>
    <scope>NUCLEOTIDE SEQUENCE [LARGE SCALE GENOMIC DNA]</scope>
    <source>
        <strain evidence="12 13">SS14</strain>
    </source>
</reference>
<evidence type="ECO:0000259" key="10">
    <source>
        <dbReference type="Pfam" id="PF20628"/>
    </source>
</evidence>